<dbReference type="PANTHER" id="PTHR43687">
    <property type="entry name" value="ADENYLYLSULFATE REDUCTASE, BETA SUBUNIT"/>
    <property type="match status" value="1"/>
</dbReference>
<dbReference type="SUPFAM" id="SSF54862">
    <property type="entry name" value="4Fe-4S ferredoxins"/>
    <property type="match status" value="1"/>
</dbReference>
<evidence type="ECO:0000256" key="4">
    <source>
        <dbReference type="ARBA" id="ARBA00023014"/>
    </source>
</evidence>
<reference evidence="7" key="1">
    <citation type="submission" date="2023-07" db="EMBL/GenBank/DDBJ databases">
        <title>Genomic Encyclopedia of Type Strains, Phase IV (KMG-IV): sequencing the most valuable type-strain genomes for metagenomic binning, comparative biology and taxonomic classification.</title>
        <authorList>
            <person name="Goeker M."/>
        </authorList>
    </citation>
    <scope>NUCLEOTIDE SEQUENCE</scope>
    <source>
        <strain evidence="7">DSM 19659</strain>
    </source>
</reference>
<dbReference type="Gene3D" id="3.40.50.360">
    <property type="match status" value="1"/>
</dbReference>
<keyword evidence="8" id="KW-1185">Reference proteome</keyword>
<proteinExistence type="predicted"/>
<keyword evidence="3" id="KW-0408">Iron</keyword>
<keyword evidence="2" id="KW-0479">Metal-binding</keyword>
<dbReference type="InterPro" id="IPR017900">
    <property type="entry name" value="4Fe4S_Fe_S_CS"/>
</dbReference>
<gene>
    <name evidence="7" type="ORF">J2S20_000242</name>
</gene>
<dbReference type="PANTHER" id="PTHR43687:SF1">
    <property type="entry name" value="FERREDOXIN III"/>
    <property type="match status" value="1"/>
</dbReference>
<dbReference type="GO" id="GO:0010181">
    <property type="term" value="F:FMN binding"/>
    <property type="evidence" value="ECO:0007669"/>
    <property type="project" value="InterPro"/>
</dbReference>
<evidence type="ECO:0000256" key="3">
    <source>
        <dbReference type="ARBA" id="ARBA00023004"/>
    </source>
</evidence>
<dbReference type="SUPFAM" id="SSF52218">
    <property type="entry name" value="Flavoproteins"/>
    <property type="match status" value="1"/>
</dbReference>
<evidence type="ECO:0000256" key="1">
    <source>
        <dbReference type="ARBA" id="ARBA00022485"/>
    </source>
</evidence>
<evidence type="ECO:0000313" key="8">
    <source>
        <dbReference type="Proteomes" id="UP001241537"/>
    </source>
</evidence>
<dbReference type="InterPro" id="IPR050572">
    <property type="entry name" value="Fe-S_Ferredoxin"/>
</dbReference>
<dbReference type="AlphaFoldDB" id="A0AAE4AJA0"/>
<dbReference type="GO" id="GO:0051539">
    <property type="term" value="F:4 iron, 4 sulfur cluster binding"/>
    <property type="evidence" value="ECO:0007669"/>
    <property type="project" value="UniProtKB-KW"/>
</dbReference>
<evidence type="ECO:0000256" key="2">
    <source>
        <dbReference type="ARBA" id="ARBA00022723"/>
    </source>
</evidence>
<organism evidence="7 8">
    <name type="scientific">Moryella indoligenes</name>
    <dbReference type="NCBI Taxonomy" id="371674"/>
    <lineage>
        <taxon>Bacteria</taxon>
        <taxon>Bacillati</taxon>
        <taxon>Bacillota</taxon>
        <taxon>Clostridia</taxon>
        <taxon>Lachnospirales</taxon>
        <taxon>Lachnospiraceae</taxon>
        <taxon>Moryella</taxon>
    </lineage>
</organism>
<dbReference type="GO" id="GO:0016651">
    <property type="term" value="F:oxidoreductase activity, acting on NAD(P)H"/>
    <property type="evidence" value="ECO:0007669"/>
    <property type="project" value="UniProtKB-ARBA"/>
</dbReference>
<dbReference type="InterPro" id="IPR017896">
    <property type="entry name" value="4Fe4S_Fe-S-bd"/>
</dbReference>
<dbReference type="Proteomes" id="UP001241537">
    <property type="component" value="Unassembled WGS sequence"/>
</dbReference>
<protein>
    <submittedName>
        <fullName evidence="7">NAD-dependent dihydropyrimidine dehydrogenase PreA subunit/flavodoxin</fullName>
    </submittedName>
</protein>
<dbReference type="EMBL" id="JAUSTO010000001">
    <property type="protein sequence ID" value="MDQ0151568.1"/>
    <property type="molecule type" value="Genomic_DNA"/>
</dbReference>
<evidence type="ECO:0000259" key="5">
    <source>
        <dbReference type="PROSITE" id="PS50902"/>
    </source>
</evidence>
<dbReference type="PROSITE" id="PS00198">
    <property type="entry name" value="4FE4S_FER_1"/>
    <property type="match status" value="1"/>
</dbReference>
<accession>A0AAE4AJA0</accession>
<dbReference type="GO" id="GO:0046872">
    <property type="term" value="F:metal ion binding"/>
    <property type="evidence" value="ECO:0007669"/>
    <property type="project" value="UniProtKB-KW"/>
</dbReference>
<sequence>MKIQCVVALYWSATGNTASVVKRIGQELAHRLACPMEVYDFTLQKAREDVQSFGTGDFVVVGSPTYAGKLPNKILPDFQTKLAGHGALAAAVVTYGNRSYDNSLAELTETLRAGGFVPVAGAAFACRHAFTDLLAGGRPDAEDMRDAAKFAERVGALAEELHAGHADRALDVPGDAAAPYYIPRGTDGQPAKFLKAKPLTDMEKCTNCGDCVRLCPVASIDPEDVANVPGICIKCQACVRGCSAGAKYFDDVAFLSHVAMLEQNFAKPLKKNEFYYI</sequence>
<dbReference type="Gene3D" id="3.30.70.20">
    <property type="match status" value="1"/>
</dbReference>
<dbReference type="InterPro" id="IPR029039">
    <property type="entry name" value="Flavoprotein-like_sf"/>
</dbReference>
<dbReference type="PROSITE" id="PS51379">
    <property type="entry name" value="4FE4S_FER_2"/>
    <property type="match status" value="1"/>
</dbReference>
<evidence type="ECO:0000259" key="6">
    <source>
        <dbReference type="PROSITE" id="PS51379"/>
    </source>
</evidence>
<dbReference type="PROSITE" id="PS50902">
    <property type="entry name" value="FLAVODOXIN_LIKE"/>
    <property type="match status" value="1"/>
</dbReference>
<keyword evidence="1" id="KW-0004">4Fe-4S</keyword>
<feature type="domain" description="Flavodoxin-like" evidence="5">
    <location>
        <begin position="6"/>
        <end position="155"/>
    </location>
</feature>
<dbReference type="InterPro" id="IPR008254">
    <property type="entry name" value="Flavodoxin/NO_synth"/>
</dbReference>
<keyword evidence="4" id="KW-0411">Iron-sulfur</keyword>
<comment type="caution">
    <text evidence="7">The sequence shown here is derived from an EMBL/GenBank/DDBJ whole genome shotgun (WGS) entry which is preliminary data.</text>
</comment>
<dbReference type="RefSeq" id="WP_307252168.1">
    <property type="nucleotide sequence ID" value="NZ_JAUSTO010000001.1"/>
</dbReference>
<dbReference type="Pfam" id="PF00037">
    <property type="entry name" value="Fer4"/>
    <property type="match status" value="1"/>
</dbReference>
<evidence type="ECO:0000313" key="7">
    <source>
        <dbReference type="EMBL" id="MDQ0151568.1"/>
    </source>
</evidence>
<feature type="domain" description="4Fe-4S ferredoxin-type" evidence="6">
    <location>
        <begin position="196"/>
        <end position="225"/>
    </location>
</feature>
<name>A0AAE4AJA0_9FIRM</name>